<dbReference type="Proteomes" id="UP000558488">
    <property type="component" value="Unassembled WGS sequence"/>
</dbReference>
<proteinExistence type="predicted"/>
<protein>
    <submittedName>
        <fullName evidence="1">Uncharacterized protein</fullName>
    </submittedName>
</protein>
<reference evidence="1 2" key="1">
    <citation type="journal article" date="2020" name="Nature">
        <title>Six reference-quality genomes reveal evolution of bat adaptations.</title>
        <authorList>
            <person name="Jebb D."/>
            <person name="Huang Z."/>
            <person name="Pippel M."/>
            <person name="Hughes G.M."/>
            <person name="Lavrichenko K."/>
            <person name="Devanna P."/>
            <person name="Winkler S."/>
            <person name="Jermiin L.S."/>
            <person name="Skirmuntt E.C."/>
            <person name="Katzourakis A."/>
            <person name="Burkitt-Gray L."/>
            <person name="Ray D.A."/>
            <person name="Sullivan K.A.M."/>
            <person name="Roscito J.G."/>
            <person name="Kirilenko B.M."/>
            <person name="Davalos L.M."/>
            <person name="Corthals A.P."/>
            <person name="Power M.L."/>
            <person name="Jones G."/>
            <person name="Ransome R.D."/>
            <person name="Dechmann D.K.N."/>
            <person name="Locatelli A.G."/>
            <person name="Puechmaille S.J."/>
            <person name="Fedrigo O."/>
            <person name="Jarvis E.D."/>
            <person name="Hiller M."/>
            <person name="Vernes S.C."/>
            <person name="Myers E.W."/>
            <person name="Teeling E.C."/>
        </authorList>
    </citation>
    <scope>NUCLEOTIDE SEQUENCE [LARGE SCALE GENOMIC DNA]</scope>
    <source>
        <strain evidence="1">MPipKuh1</strain>
        <tissue evidence="1">Flight muscle</tissue>
    </source>
</reference>
<sequence>METFLFQGQAPCKAPKQNEPHPHKPVRASAVPSLLSRLPCGIAALLPPAGSSLRGRQGQGTCGPWVVYVSCLSCSTAANHYAGWGGSDQMIPTRGLTGGWGGVVGPAAEEPRHSEWRSVPFLEPAPFPPNLTSVHTAQFTEHFHSPFSSSPLGPAKDRGSHHRLFTFGD</sequence>
<evidence type="ECO:0000313" key="1">
    <source>
        <dbReference type="EMBL" id="KAF6331827.1"/>
    </source>
</evidence>
<name>A0A7J7W2Y2_PIPKU</name>
<accession>A0A7J7W2Y2</accession>
<organism evidence="1 2">
    <name type="scientific">Pipistrellus kuhlii</name>
    <name type="common">Kuhl's pipistrelle</name>
    <dbReference type="NCBI Taxonomy" id="59472"/>
    <lineage>
        <taxon>Eukaryota</taxon>
        <taxon>Metazoa</taxon>
        <taxon>Chordata</taxon>
        <taxon>Craniata</taxon>
        <taxon>Vertebrata</taxon>
        <taxon>Euteleostomi</taxon>
        <taxon>Mammalia</taxon>
        <taxon>Eutheria</taxon>
        <taxon>Laurasiatheria</taxon>
        <taxon>Chiroptera</taxon>
        <taxon>Yangochiroptera</taxon>
        <taxon>Vespertilionidae</taxon>
        <taxon>Pipistrellus</taxon>
    </lineage>
</organism>
<keyword evidence="2" id="KW-1185">Reference proteome</keyword>
<gene>
    <name evidence="1" type="ORF">mPipKuh1_008136</name>
</gene>
<dbReference type="AlphaFoldDB" id="A0A7J7W2Y2"/>
<evidence type="ECO:0000313" key="2">
    <source>
        <dbReference type="Proteomes" id="UP000558488"/>
    </source>
</evidence>
<comment type="caution">
    <text evidence="1">The sequence shown here is derived from an EMBL/GenBank/DDBJ whole genome shotgun (WGS) entry which is preliminary data.</text>
</comment>
<dbReference type="EMBL" id="JACAGB010000012">
    <property type="protein sequence ID" value="KAF6331827.1"/>
    <property type="molecule type" value="Genomic_DNA"/>
</dbReference>